<dbReference type="OrthoDB" id="9785995at2"/>
<feature type="binding site" evidence="6">
    <location>
        <position position="211"/>
    </location>
    <ligand>
        <name>S-adenosyl-L-methionine</name>
        <dbReference type="ChEBI" id="CHEBI:59789"/>
    </ligand>
</feature>
<evidence type="ECO:0000256" key="5">
    <source>
        <dbReference type="ARBA" id="ARBA00022691"/>
    </source>
</evidence>
<evidence type="ECO:0000256" key="3">
    <source>
        <dbReference type="ARBA" id="ARBA00022603"/>
    </source>
</evidence>
<dbReference type="PANTHER" id="PTHR43648">
    <property type="entry name" value="ELECTRON TRANSFER FLAVOPROTEIN BETA SUBUNIT LYSINE METHYLTRANSFERASE"/>
    <property type="match status" value="1"/>
</dbReference>
<dbReference type="InterPro" id="IPR004498">
    <property type="entry name" value="Ribosomal_PrmA_MeTrfase"/>
</dbReference>
<dbReference type="Proteomes" id="UP000192393">
    <property type="component" value="Unassembled WGS sequence"/>
</dbReference>
<evidence type="ECO:0000313" key="8">
    <source>
        <dbReference type="Proteomes" id="UP000192393"/>
    </source>
</evidence>
<keyword evidence="5 6" id="KW-0949">S-adenosyl-L-methionine</keyword>
<dbReference type="PIRSF" id="PIRSF000401">
    <property type="entry name" value="RPL11_MTase"/>
    <property type="match status" value="1"/>
</dbReference>
<evidence type="ECO:0000256" key="6">
    <source>
        <dbReference type="HAMAP-Rule" id="MF_00735"/>
    </source>
</evidence>
<dbReference type="HAMAP" id="MF_00735">
    <property type="entry name" value="Methyltr_PrmA"/>
    <property type="match status" value="1"/>
</dbReference>
<dbReference type="InterPro" id="IPR050078">
    <property type="entry name" value="Ribosomal_L11_MeTrfase_PrmA"/>
</dbReference>
<gene>
    <name evidence="6" type="primary">prmA</name>
    <name evidence="7" type="ORF">SAMN06296427_105236</name>
</gene>
<keyword evidence="4 6" id="KW-0808">Transferase</keyword>
<feature type="binding site" evidence="6">
    <location>
        <position position="127"/>
    </location>
    <ligand>
        <name>S-adenosyl-L-methionine</name>
        <dbReference type="ChEBI" id="CHEBI:59789"/>
    </ligand>
</feature>
<keyword evidence="3 6" id="KW-0489">Methyltransferase</keyword>
<sequence length="276" mass="31886">MNYIEYKFTITPVEPWRDIFLALLSECEFESFEDTTNGMNAYVRKNLDDENEVLERIEVLHESKIEYIKTEIEQVNWNQVWESGFQPIIVNDECYIRAEFHPIKPEIPYEIIIQPKMSFGTGHHETTHLMVEYILELDFEGKAILDMGCGTSILAILAKKRGAKYAEAIDIDEWSTENSHENAERNGVELNIRLGDVSLLGDRMFDTIIANINRNILIADIPQYIKVLNFAGGELILSGLLDTDFDDIVEVCTQNGLEFVSKKQRNEWIALRFIKN</sequence>
<dbReference type="Gene3D" id="3.40.50.150">
    <property type="entry name" value="Vaccinia Virus protein VP39"/>
    <property type="match status" value="1"/>
</dbReference>
<dbReference type="GO" id="GO:0032259">
    <property type="term" value="P:methylation"/>
    <property type="evidence" value="ECO:0007669"/>
    <property type="project" value="UniProtKB-KW"/>
</dbReference>
<evidence type="ECO:0000313" key="7">
    <source>
        <dbReference type="EMBL" id="SMC67648.1"/>
    </source>
</evidence>
<feature type="binding site" evidence="6">
    <location>
        <position position="170"/>
    </location>
    <ligand>
        <name>S-adenosyl-L-methionine</name>
        <dbReference type="ChEBI" id="CHEBI:59789"/>
    </ligand>
</feature>
<comment type="subcellular location">
    <subcellularLocation>
        <location evidence="6">Cytoplasm</location>
    </subcellularLocation>
</comment>
<organism evidence="7 8">
    <name type="scientific">Moheibacter sediminis</name>
    <dbReference type="NCBI Taxonomy" id="1434700"/>
    <lineage>
        <taxon>Bacteria</taxon>
        <taxon>Pseudomonadati</taxon>
        <taxon>Bacteroidota</taxon>
        <taxon>Flavobacteriia</taxon>
        <taxon>Flavobacteriales</taxon>
        <taxon>Weeksellaceae</taxon>
        <taxon>Moheibacter</taxon>
    </lineage>
</organism>
<evidence type="ECO:0000256" key="1">
    <source>
        <dbReference type="ARBA" id="ARBA00009741"/>
    </source>
</evidence>
<dbReference type="AlphaFoldDB" id="A0A1W2B5J0"/>
<dbReference type="Pfam" id="PF06325">
    <property type="entry name" value="PrmA"/>
    <property type="match status" value="1"/>
</dbReference>
<keyword evidence="7" id="KW-0689">Ribosomal protein</keyword>
<keyword evidence="7" id="KW-0687">Ribonucleoprotein</keyword>
<dbReference type="GO" id="GO:0005840">
    <property type="term" value="C:ribosome"/>
    <property type="evidence" value="ECO:0007669"/>
    <property type="project" value="UniProtKB-KW"/>
</dbReference>
<dbReference type="GO" id="GO:0005737">
    <property type="term" value="C:cytoplasm"/>
    <property type="evidence" value="ECO:0007669"/>
    <property type="project" value="UniProtKB-SubCell"/>
</dbReference>
<dbReference type="GO" id="GO:0016279">
    <property type="term" value="F:protein-lysine N-methyltransferase activity"/>
    <property type="evidence" value="ECO:0007669"/>
    <property type="project" value="RHEA"/>
</dbReference>
<dbReference type="RefSeq" id="WP_084017435.1">
    <property type="nucleotide sequence ID" value="NZ_FWXS01000005.1"/>
</dbReference>
<dbReference type="SUPFAM" id="SSF53335">
    <property type="entry name" value="S-adenosyl-L-methionine-dependent methyltransferases"/>
    <property type="match status" value="1"/>
</dbReference>
<dbReference type="CDD" id="cd02440">
    <property type="entry name" value="AdoMet_MTases"/>
    <property type="match status" value="1"/>
</dbReference>
<accession>A0A1W2B5J0</accession>
<reference evidence="7 8" key="1">
    <citation type="submission" date="2017-04" db="EMBL/GenBank/DDBJ databases">
        <authorList>
            <person name="Afonso C.L."/>
            <person name="Miller P.J."/>
            <person name="Scott M.A."/>
            <person name="Spackman E."/>
            <person name="Goraichik I."/>
            <person name="Dimitrov K.M."/>
            <person name="Suarez D.L."/>
            <person name="Swayne D.E."/>
        </authorList>
    </citation>
    <scope>NUCLEOTIDE SEQUENCE [LARGE SCALE GENOMIC DNA]</scope>
    <source>
        <strain evidence="7 8">CGMCC 1.12708</strain>
    </source>
</reference>
<proteinExistence type="inferred from homology"/>
<dbReference type="InterPro" id="IPR029063">
    <property type="entry name" value="SAM-dependent_MTases_sf"/>
</dbReference>
<feature type="binding site" evidence="6">
    <location>
        <position position="148"/>
    </location>
    <ligand>
        <name>S-adenosyl-L-methionine</name>
        <dbReference type="ChEBI" id="CHEBI:59789"/>
    </ligand>
</feature>
<evidence type="ECO:0000256" key="2">
    <source>
        <dbReference type="ARBA" id="ARBA00022490"/>
    </source>
</evidence>
<evidence type="ECO:0000256" key="4">
    <source>
        <dbReference type="ARBA" id="ARBA00022679"/>
    </source>
</evidence>
<name>A0A1W2B5J0_9FLAO</name>
<dbReference type="PANTHER" id="PTHR43648:SF1">
    <property type="entry name" value="ELECTRON TRANSFER FLAVOPROTEIN BETA SUBUNIT LYSINE METHYLTRANSFERASE"/>
    <property type="match status" value="1"/>
</dbReference>
<keyword evidence="2 6" id="KW-0963">Cytoplasm</keyword>
<keyword evidence="8" id="KW-1185">Reference proteome</keyword>
<comment type="similarity">
    <text evidence="1 6">Belongs to the methyltransferase superfamily. PrmA family.</text>
</comment>
<dbReference type="EMBL" id="FWXS01000005">
    <property type="protein sequence ID" value="SMC67648.1"/>
    <property type="molecule type" value="Genomic_DNA"/>
</dbReference>
<protein>
    <recommendedName>
        <fullName evidence="6">Ribosomal protein L11 methyltransferase</fullName>
        <shortName evidence="6">L11 Mtase</shortName>
        <ecNumber evidence="6">2.1.1.-</ecNumber>
    </recommendedName>
</protein>
<dbReference type="EC" id="2.1.1.-" evidence="6"/>
<dbReference type="NCBIfam" id="NF001785">
    <property type="entry name" value="PRK00517.2-2"/>
    <property type="match status" value="1"/>
</dbReference>
<comment type="catalytic activity">
    <reaction evidence="6">
        <text>L-lysyl-[protein] + 3 S-adenosyl-L-methionine = N(6),N(6),N(6)-trimethyl-L-lysyl-[protein] + 3 S-adenosyl-L-homocysteine + 3 H(+)</text>
        <dbReference type="Rhea" id="RHEA:54192"/>
        <dbReference type="Rhea" id="RHEA-COMP:9752"/>
        <dbReference type="Rhea" id="RHEA-COMP:13826"/>
        <dbReference type="ChEBI" id="CHEBI:15378"/>
        <dbReference type="ChEBI" id="CHEBI:29969"/>
        <dbReference type="ChEBI" id="CHEBI:57856"/>
        <dbReference type="ChEBI" id="CHEBI:59789"/>
        <dbReference type="ChEBI" id="CHEBI:61961"/>
    </reaction>
</comment>
<dbReference type="STRING" id="1434700.SAMN06296427_105236"/>
<comment type="function">
    <text evidence="6">Methylates ribosomal protein L11.</text>
</comment>